<dbReference type="AlphaFoldDB" id="A0A9W9EYG4"/>
<reference evidence="4" key="1">
    <citation type="submission" date="2022-11" db="EMBL/GenBank/DDBJ databases">
        <authorList>
            <person name="Petersen C."/>
        </authorList>
    </citation>
    <scope>NUCLEOTIDE SEQUENCE</scope>
    <source>
        <strain evidence="4">IBT 30761</strain>
    </source>
</reference>
<keyword evidence="2" id="KW-0472">Membrane</keyword>
<reference evidence="4" key="2">
    <citation type="journal article" date="2023" name="IMA Fungus">
        <title>Comparative genomic study of the Penicillium genus elucidates a diverse pangenome and 15 lateral gene transfer events.</title>
        <authorList>
            <person name="Petersen C."/>
            <person name="Sorensen T."/>
            <person name="Nielsen M.R."/>
            <person name="Sondergaard T.E."/>
            <person name="Sorensen J.L."/>
            <person name="Fitzpatrick D.A."/>
            <person name="Frisvad J.C."/>
            <person name="Nielsen K.L."/>
        </authorList>
    </citation>
    <scope>NUCLEOTIDE SEQUENCE</scope>
    <source>
        <strain evidence="4">IBT 30761</strain>
    </source>
</reference>
<dbReference type="RefSeq" id="XP_056472299.1">
    <property type="nucleotide sequence ID" value="XM_056621493.1"/>
</dbReference>
<evidence type="ECO:0000256" key="1">
    <source>
        <dbReference type="SAM" id="MobiDB-lite"/>
    </source>
</evidence>
<evidence type="ECO:0000256" key="2">
    <source>
        <dbReference type="SAM" id="Phobius"/>
    </source>
</evidence>
<keyword evidence="2" id="KW-0812">Transmembrane</keyword>
<dbReference type="InterPro" id="IPR054707">
    <property type="entry name" value="DhpH_subs-bd"/>
</dbReference>
<dbReference type="OrthoDB" id="655030at2759"/>
<dbReference type="GeneID" id="81360472"/>
<accession>A0A9W9EYG4</accession>
<proteinExistence type="predicted"/>
<evidence type="ECO:0000259" key="3">
    <source>
        <dbReference type="Pfam" id="PF22607"/>
    </source>
</evidence>
<feature type="compositionally biased region" description="Low complexity" evidence="1">
    <location>
        <begin position="11"/>
        <end position="24"/>
    </location>
</feature>
<dbReference type="EMBL" id="JAPQKI010000009">
    <property type="protein sequence ID" value="KAJ5090318.1"/>
    <property type="molecule type" value="Genomic_DNA"/>
</dbReference>
<dbReference type="PANTHER" id="PTHR47469:SF2">
    <property type="entry name" value="OS06G0597600 PROTEIN"/>
    <property type="match status" value="1"/>
</dbReference>
<organism evidence="4 5">
    <name type="scientific">Penicillium argentinense</name>
    <dbReference type="NCBI Taxonomy" id="1131581"/>
    <lineage>
        <taxon>Eukaryota</taxon>
        <taxon>Fungi</taxon>
        <taxon>Dikarya</taxon>
        <taxon>Ascomycota</taxon>
        <taxon>Pezizomycotina</taxon>
        <taxon>Eurotiomycetes</taxon>
        <taxon>Eurotiomycetidae</taxon>
        <taxon>Eurotiales</taxon>
        <taxon>Aspergillaceae</taxon>
        <taxon>Penicillium</taxon>
    </lineage>
</organism>
<dbReference type="InterPro" id="IPR053212">
    <property type="entry name" value="DHP_3-monooxygenase"/>
</dbReference>
<feature type="domain" description="2,6-dihydroxypyridine 3-monooxygenase substrate binding" evidence="3">
    <location>
        <begin position="220"/>
        <end position="260"/>
    </location>
</feature>
<dbReference type="InterPro" id="IPR036188">
    <property type="entry name" value="FAD/NAD-bd_sf"/>
</dbReference>
<evidence type="ECO:0000313" key="4">
    <source>
        <dbReference type="EMBL" id="KAJ5090318.1"/>
    </source>
</evidence>
<dbReference type="SUPFAM" id="SSF54373">
    <property type="entry name" value="FAD-linked reductases, C-terminal domain"/>
    <property type="match status" value="1"/>
</dbReference>
<protein>
    <submittedName>
        <fullName evidence="4">FAD binding domain protein</fullName>
    </submittedName>
</protein>
<feature type="transmembrane region" description="Helical" evidence="2">
    <location>
        <begin position="437"/>
        <end position="459"/>
    </location>
</feature>
<dbReference type="PANTHER" id="PTHR47469">
    <property type="entry name" value="MONOOXYGENASE-LIKE"/>
    <property type="match status" value="1"/>
</dbReference>
<feature type="region of interest" description="Disordered" evidence="1">
    <location>
        <begin position="1"/>
        <end position="26"/>
    </location>
</feature>
<sequence length="468" mass="52285">MEHKSKSDHASCQSPSPPSSQVSSTFTETFPRFSNTTQIGGSVAGLLQGLQLKRQGANVIVLEQDPSSDRHSHESGVSIGPTVVKLLQQYDATGRPAAIPARYLSVAWRQRLRVASVTWKHNMSNWGCLYLILRANFDGMASETVPEPPAPRPTDGAVEYHAGKKATGVSYNSEKDIMIVNYVDSVTGERGTVSASIVIAADGVHSTIRKIMHVPTRRDYAGYIAWRGTVPERLLSKETVEYFSNRLNFSMLKGTYFIRYLRSLCKPTFSPLIPDSYLIPTEAGNVEPGKRLVNWVWYFVVPENSAEMDSIFRDVNGNLHPNTVPHGKIKPEIWSGQIARYISQMTAPLAEIVTKTPRPFVTKVGEAEAAAASFYDDRLILVGDAYTGFRSHLGMASEQAARHCLQMNRVWHGEITQEERDREARLYSRRFLLLNRMIGLTGLGLVWEVCKIGIAYMWLMIQHRLGLV</sequence>
<keyword evidence="5" id="KW-1185">Reference proteome</keyword>
<comment type="caution">
    <text evidence="4">The sequence shown here is derived from an EMBL/GenBank/DDBJ whole genome shotgun (WGS) entry which is preliminary data.</text>
</comment>
<evidence type="ECO:0000313" key="5">
    <source>
        <dbReference type="Proteomes" id="UP001149074"/>
    </source>
</evidence>
<name>A0A9W9EYG4_9EURO</name>
<dbReference type="Gene3D" id="3.30.9.60">
    <property type="match status" value="1"/>
</dbReference>
<dbReference type="Proteomes" id="UP001149074">
    <property type="component" value="Unassembled WGS sequence"/>
</dbReference>
<gene>
    <name evidence="4" type="ORF">N7532_009002</name>
</gene>
<feature type="domain" description="2,6-dihydroxypyridine 3-monooxygenase substrate binding" evidence="3">
    <location>
        <begin position="277"/>
        <end position="364"/>
    </location>
</feature>
<dbReference type="SUPFAM" id="SSF51905">
    <property type="entry name" value="FAD/NAD(P)-binding domain"/>
    <property type="match status" value="1"/>
</dbReference>
<dbReference type="Pfam" id="PF22607">
    <property type="entry name" value="FAD_binding-like"/>
    <property type="match status" value="2"/>
</dbReference>
<keyword evidence="2" id="KW-1133">Transmembrane helix</keyword>